<dbReference type="RefSeq" id="WP_152195855.1">
    <property type="nucleotide sequence ID" value="NZ_VUKD01000004.1"/>
</dbReference>
<evidence type="ECO:0000259" key="7">
    <source>
        <dbReference type="Pfam" id="PF04715"/>
    </source>
</evidence>
<evidence type="ECO:0000256" key="5">
    <source>
        <dbReference type="SAM" id="MobiDB-lite"/>
    </source>
</evidence>
<proteinExistence type="inferred from homology"/>
<dbReference type="PRINTS" id="PR00095">
    <property type="entry name" value="ANTSNTHASEI"/>
</dbReference>
<accession>A0A6N7ECL3</accession>
<dbReference type="Gene3D" id="3.30.470.10">
    <property type="match status" value="1"/>
</dbReference>
<dbReference type="Gene3D" id="3.60.120.10">
    <property type="entry name" value="Anthranilate synthase"/>
    <property type="match status" value="1"/>
</dbReference>
<dbReference type="SUPFAM" id="SSF56322">
    <property type="entry name" value="ADC synthase"/>
    <property type="match status" value="1"/>
</dbReference>
<evidence type="ECO:0000256" key="1">
    <source>
        <dbReference type="ARBA" id="ARBA00001933"/>
    </source>
</evidence>
<comment type="caution">
    <text evidence="8">The sequence shown here is derived from an EMBL/GenBank/DDBJ whole genome shotgun (WGS) entry which is preliminary data.</text>
</comment>
<protein>
    <submittedName>
        <fullName evidence="8">Bifunctional aminodeoxychorismate synthase component I/aminodeoxychorismate lyase</fullName>
    </submittedName>
</protein>
<feature type="compositionally biased region" description="Polar residues" evidence="5">
    <location>
        <begin position="582"/>
        <end position="597"/>
    </location>
</feature>
<evidence type="ECO:0000259" key="6">
    <source>
        <dbReference type="Pfam" id="PF00425"/>
    </source>
</evidence>
<evidence type="ECO:0000256" key="3">
    <source>
        <dbReference type="ARBA" id="ARBA00022898"/>
    </source>
</evidence>
<comment type="similarity">
    <text evidence="2">Belongs to the class-IV pyridoxal-phosphate-dependent aminotransferase family.</text>
</comment>
<evidence type="ECO:0000313" key="8">
    <source>
        <dbReference type="EMBL" id="MPV36162.1"/>
    </source>
</evidence>
<keyword evidence="8" id="KW-0456">Lyase</keyword>
<keyword evidence="9" id="KW-1185">Reference proteome</keyword>
<evidence type="ECO:0000313" key="9">
    <source>
        <dbReference type="Proteomes" id="UP000437709"/>
    </source>
</evidence>
<dbReference type="InterPro" id="IPR043132">
    <property type="entry name" value="BCAT-like_C"/>
</dbReference>
<dbReference type="InterPro" id="IPR006805">
    <property type="entry name" value="Anth_synth_I_N"/>
</dbReference>
<dbReference type="PROSITE" id="PS00770">
    <property type="entry name" value="AA_TRANSFER_CLASS_4"/>
    <property type="match status" value="1"/>
</dbReference>
<keyword evidence="3 4" id="KW-0663">Pyridoxal phosphate</keyword>
<dbReference type="GO" id="GO:0000162">
    <property type="term" value="P:L-tryptophan biosynthetic process"/>
    <property type="evidence" value="ECO:0007669"/>
    <property type="project" value="TreeGrafter"/>
</dbReference>
<feature type="region of interest" description="Disordered" evidence="5">
    <location>
        <begin position="50"/>
        <end position="131"/>
    </location>
</feature>
<dbReference type="Pfam" id="PF04715">
    <property type="entry name" value="Anth_synt_I_N"/>
    <property type="match status" value="1"/>
</dbReference>
<dbReference type="AlphaFoldDB" id="A0A6N7ECL3"/>
<dbReference type="OrthoDB" id="3518032at2"/>
<dbReference type="PANTHER" id="PTHR11236">
    <property type="entry name" value="AMINOBENZOATE/ANTHRANILATE SYNTHASE"/>
    <property type="match status" value="1"/>
</dbReference>
<dbReference type="Gene3D" id="3.20.10.10">
    <property type="entry name" value="D-amino Acid Aminotransferase, subunit A, domain 2"/>
    <property type="match status" value="1"/>
</dbReference>
<dbReference type="GO" id="GO:0046820">
    <property type="term" value="F:4-amino-4-deoxychorismate synthase activity"/>
    <property type="evidence" value="ECO:0007669"/>
    <property type="project" value="TreeGrafter"/>
</dbReference>
<name>A0A6N7ECL3_9MICO</name>
<feature type="region of interest" description="Disordered" evidence="5">
    <location>
        <begin position="513"/>
        <end position="607"/>
    </location>
</feature>
<dbReference type="InterPro" id="IPR005801">
    <property type="entry name" value="ADC_synthase"/>
</dbReference>
<reference evidence="8 9" key="1">
    <citation type="submission" date="2019-10" db="EMBL/GenBank/DDBJ databases">
        <title>Georgenia wutianyii sp. nov. and Georgenia yuyongxinii sp. nov. isolated from plateau pika (Ochotona curzoniae) in the Qinghai-Tibet plateau of China.</title>
        <authorList>
            <person name="Tian Z."/>
        </authorList>
    </citation>
    <scope>NUCLEOTIDE SEQUENCE [LARGE SCALE GENOMIC DNA]</scope>
    <source>
        <strain evidence="8 9">JCM 19765</strain>
    </source>
</reference>
<sequence>MRPTDTEVPELGTETSPTRLARALRDRPGLVVLVGDWCDGGAVIAFDPLTTLEPGADPFTTLTTDPLASSDPHPDRSPARPATDSPVELPAGSPPEPATDSQTVLPAGPQAELPADPRAEPAERTTTSPVLGGGWIGYLGYQLGSAVETLPAPPPRPAPLPDAHLGFYDCVLRRDASGRWLLEHLPGADPHRVENARAAVRHAAGTLADAAPPRGRPRADMSAAPENGRAQPYRVGPVTSDASGAEHAATVARAQAHIAAGDVYQVNVCRRLSADFSGDPLDLFCAGVETLRPRFGAFLRLPDGAVASLSPELFLRRTGRAVLTSPIKGTAALDADPAALSASGKDRAENVMIVDLMRNDLGRVAVPGTVSVDALARVQEHTGVRHLVSDVRATLRAGTDDGDLLRATFPPGSCTGAPKVRAMEIVNTLERSAREVYTGAVGYASPQGLVLNVAIRTFEFAAGRVWLGAGGGVVAESDPDDEAHETLVKALPLLAAVGARLDDALTAEWAGHLARRSERARRRPDLAAGTRPVAGSHPAGTSPLAGTDPAGTSPPAGPDLAADISPPVDTDPAGTSPPAGTDRSSTDPAGTDRSSTDPADMDSTVGVDPAAGVFTTMRVDDGVPVDLPAHLGRLSRSAEVLYRRPLPEDVVDRVRTAAAELGSHRLRVDAAPAGDDLRIDLSWAPLPAGPPAPWRLTPVVLPGGMGAHKWADRSRLDLPSPDGAPWTASHEPLLVDVDGSVLETGRANIYLVDADGTVRTPALDGRLLPGVTRARALAVLAEADVPVVEGRLSLPDLAGAREVFVTNAVIGALPVVAVGGIGAWPPGPVAKLLAEHLRSSATAHT</sequence>
<dbReference type="Pfam" id="PF01063">
    <property type="entry name" value="Aminotran_4"/>
    <property type="match status" value="2"/>
</dbReference>
<dbReference type="InterPro" id="IPR018300">
    <property type="entry name" value="Aminotrans_IV_CS"/>
</dbReference>
<evidence type="ECO:0000256" key="2">
    <source>
        <dbReference type="ARBA" id="ARBA00009320"/>
    </source>
</evidence>
<feature type="region of interest" description="Disordered" evidence="5">
    <location>
        <begin position="208"/>
        <end position="234"/>
    </location>
</feature>
<dbReference type="InterPro" id="IPR036038">
    <property type="entry name" value="Aminotransferase-like"/>
</dbReference>
<dbReference type="Pfam" id="PF00425">
    <property type="entry name" value="Chorismate_bind"/>
    <property type="match status" value="1"/>
</dbReference>
<feature type="region of interest" description="Disordered" evidence="5">
    <location>
        <begin position="1"/>
        <end position="25"/>
    </location>
</feature>
<feature type="domain" description="Anthranilate synthase component I N-terminal" evidence="7">
    <location>
        <begin position="125"/>
        <end position="175"/>
    </location>
</feature>
<dbReference type="InterPro" id="IPR019999">
    <property type="entry name" value="Anth_synth_I-like"/>
</dbReference>
<dbReference type="PANTHER" id="PTHR11236:SF50">
    <property type="entry name" value="AMINODEOXYCHORISMATE SYNTHASE COMPONENT 1"/>
    <property type="match status" value="1"/>
</dbReference>
<organism evidence="8 9">
    <name type="scientific">Georgenia subflava</name>
    <dbReference type="NCBI Taxonomy" id="1622177"/>
    <lineage>
        <taxon>Bacteria</taxon>
        <taxon>Bacillati</taxon>
        <taxon>Actinomycetota</taxon>
        <taxon>Actinomycetes</taxon>
        <taxon>Micrococcales</taxon>
        <taxon>Bogoriellaceae</taxon>
        <taxon>Georgenia</taxon>
    </lineage>
</organism>
<dbReference type="SUPFAM" id="SSF56752">
    <property type="entry name" value="D-aminoacid aminotransferase-like PLP-dependent enzymes"/>
    <property type="match status" value="1"/>
</dbReference>
<evidence type="ECO:0000256" key="4">
    <source>
        <dbReference type="RuleBase" id="RU004516"/>
    </source>
</evidence>
<dbReference type="InterPro" id="IPR043131">
    <property type="entry name" value="BCAT-like_N"/>
</dbReference>
<dbReference type="EMBL" id="WHPC01000007">
    <property type="protein sequence ID" value="MPV36162.1"/>
    <property type="molecule type" value="Genomic_DNA"/>
</dbReference>
<dbReference type="InterPro" id="IPR001544">
    <property type="entry name" value="Aminotrans_IV"/>
</dbReference>
<dbReference type="GO" id="GO:0016829">
    <property type="term" value="F:lyase activity"/>
    <property type="evidence" value="ECO:0007669"/>
    <property type="project" value="UniProtKB-KW"/>
</dbReference>
<comment type="cofactor">
    <cofactor evidence="1 4">
        <name>pyridoxal 5'-phosphate</name>
        <dbReference type="ChEBI" id="CHEBI:597326"/>
    </cofactor>
</comment>
<dbReference type="Proteomes" id="UP000437709">
    <property type="component" value="Unassembled WGS sequence"/>
</dbReference>
<gene>
    <name evidence="8" type="ORF">GB881_03725</name>
</gene>
<dbReference type="InterPro" id="IPR015890">
    <property type="entry name" value="Chorismate_C"/>
</dbReference>
<feature type="domain" description="Chorismate-utilising enzyme C-terminal" evidence="6">
    <location>
        <begin position="245"/>
        <end position="489"/>
    </location>
</feature>